<evidence type="ECO:0000259" key="1">
    <source>
        <dbReference type="SMART" id="SM00487"/>
    </source>
</evidence>
<dbReference type="InterPro" id="IPR014001">
    <property type="entry name" value="Helicase_ATP-bd"/>
</dbReference>
<organism evidence="2">
    <name type="scientific">Pithovirus LCPAC101</name>
    <dbReference type="NCBI Taxonomy" id="2506586"/>
    <lineage>
        <taxon>Viruses</taxon>
        <taxon>Pithoviruses</taxon>
    </lineage>
</organism>
<accession>A0A481Z332</accession>
<dbReference type="SUPFAM" id="SSF52540">
    <property type="entry name" value="P-loop containing nucleoside triphosphate hydrolases"/>
    <property type="match status" value="2"/>
</dbReference>
<sequence>MYKNMDQYMNLIKLGKYTLNKFQERYYRQVLDSAVQDTHIKMPMSSGKTALGIAIALRHPGPAIIVVPPSVLDHWINEFSKIWPNKEDRKFNLYIMHRSKHTKSYNMGLGLDSPGNDDIFLCTSFNSILWKGKANRNANNPGNLFNTIVTHSTPDIDTILSRMKNTNIIAIFDEIHMKNVSARYTYLSPLVSKTVTLSADNKKALNTSDNSSNKIVVGDEVIEDCIPQYELTHEMNARVPVKISKKCISIGMSPQLIGLLYNVYKYVINKKGKTFVFLPSTSIFLGSNPSTSLIKYARILSKAYGVRLKIKEYPAVRDAFGLFMGSRAYTEVYTALNLSHALRHFMSLLGHGDYTILNYDNIKSLNKFESLEDDKSILLSTPTKIQVGININKVSNVLFLITPYKWLTQNIYSQCIGRFRRVNNTRKSIDIHNIIFPISFMPKDFFRYRGLIPLYIEKNRLSFESINLKDIKYVYNMKNYTKSLLIPHTLLDDFKNATRRKSLKLTEWCMNSVDPLTISNFEYLYLMYGTKRVRGRNALALAWLKSRDPTSKYVQ</sequence>
<feature type="domain" description="Helicase ATP-binding" evidence="1">
    <location>
        <begin position="15"/>
        <end position="229"/>
    </location>
</feature>
<dbReference type="InterPro" id="IPR027417">
    <property type="entry name" value="P-loop_NTPase"/>
</dbReference>
<evidence type="ECO:0000313" key="2">
    <source>
        <dbReference type="EMBL" id="QBK89854.1"/>
    </source>
</evidence>
<dbReference type="SMART" id="SM00487">
    <property type="entry name" value="DEXDc"/>
    <property type="match status" value="1"/>
</dbReference>
<reference evidence="2" key="1">
    <citation type="journal article" date="2019" name="MBio">
        <title>Virus Genomes from Deep Sea Sediments Expand the Ocean Megavirome and Support Independent Origins of Viral Gigantism.</title>
        <authorList>
            <person name="Backstrom D."/>
            <person name="Yutin N."/>
            <person name="Jorgensen S.L."/>
            <person name="Dharamshi J."/>
            <person name="Homa F."/>
            <person name="Zaremba-Niedwiedzka K."/>
            <person name="Spang A."/>
            <person name="Wolf Y.I."/>
            <person name="Koonin E.V."/>
            <person name="Ettema T.J."/>
        </authorList>
    </citation>
    <scope>NUCLEOTIDE SEQUENCE</scope>
</reference>
<dbReference type="Gene3D" id="3.40.50.300">
    <property type="entry name" value="P-loop containing nucleotide triphosphate hydrolases"/>
    <property type="match status" value="2"/>
</dbReference>
<gene>
    <name evidence="2" type="ORF">LCPAC101_01370</name>
</gene>
<protein>
    <submittedName>
        <fullName evidence="2">SNF2 family N-terminal domain protein</fullName>
    </submittedName>
</protein>
<proteinExistence type="predicted"/>
<dbReference type="EMBL" id="MK500443">
    <property type="protein sequence ID" value="QBK89854.1"/>
    <property type="molecule type" value="Genomic_DNA"/>
</dbReference>
<name>A0A481Z332_9VIRU</name>